<feature type="transmembrane region" description="Helical" evidence="1">
    <location>
        <begin position="12"/>
        <end position="31"/>
    </location>
</feature>
<dbReference type="EMBL" id="SKBM01000024">
    <property type="protein sequence ID" value="TCZ55945.1"/>
    <property type="molecule type" value="Genomic_DNA"/>
</dbReference>
<accession>A0A4R4D7Z2</accession>
<dbReference type="AlphaFoldDB" id="A0A4R4D7Z2"/>
<dbReference type="OrthoDB" id="7282973at2"/>
<dbReference type="Proteomes" id="UP000295023">
    <property type="component" value="Unassembled WGS sequence"/>
</dbReference>
<dbReference type="RefSeq" id="WP_132293835.1">
    <property type="nucleotide sequence ID" value="NZ_SKBM01000024.1"/>
</dbReference>
<reference evidence="2 3" key="1">
    <citation type="submission" date="2019-03" db="EMBL/GenBank/DDBJ databases">
        <title>Paracraurococcus aquatilis NE82 genome sequence.</title>
        <authorList>
            <person name="Zhao Y."/>
            <person name="Du Z."/>
        </authorList>
    </citation>
    <scope>NUCLEOTIDE SEQUENCE [LARGE SCALE GENOMIC DNA]</scope>
    <source>
        <strain evidence="2 3">NE82</strain>
    </source>
</reference>
<keyword evidence="3" id="KW-1185">Reference proteome</keyword>
<evidence type="ECO:0000256" key="1">
    <source>
        <dbReference type="SAM" id="Phobius"/>
    </source>
</evidence>
<feature type="transmembrane region" description="Helical" evidence="1">
    <location>
        <begin position="37"/>
        <end position="58"/>
    </location>
</feature>
<protein>
    <submittedName>
        <fullName evidence="2">Uncharacterized protein</fullName>
    </submittedName>
</protein>
<keyword evidence="1" id="KW-1133">Transmembrane helix</keyword>
<keyword evidence="1" id="KW-0472">Membrane</keyword>
<gene>
    <name evidence="2" type="ORF">EXY23_20315</name>
</gene>
<evidence type="ECO:0000313" key="2">
    <source>
        <dbReference type="EMBL" id="TCZ55945.1"/>
    </source>
</evidence>
<name>A0A4R4D7Z2_9PROT</name>
<organism evidence="2 3">
    <name type="scientific">Roseicella aquatilis</name>
    <dbReference type="NCBI Taxonomy" id="2527868"/>
    <lineage>
        <taxon>Bacteria</taxon>
        <taxon>Pseudomonadati</taxon>
        <taxon>Pseudomonadota</taxon>
        <taxon>Alphaproteobacteria</taxon>
        <taxon>Acetobacterales</taxon>
        <taxon>Roseomonadaceae</taxon>
        <taxon>Roseicella</taxon>
    </lineage>
</organism>
<proteinExistence type="predicted"/>
<comment type="caution">
    <text evidence="2">The sequence shown here is derived from an EMBL/GenBank/DDBJ whole genome shotgun (WGS) entry which is preliminary data.</text>
</comment>
<sequence>MLSDVTGHIGRNLWLWTAIGLAVAALATWASSSLGNGYYLAEIGTLAAMFAGTTLILISQQGTPRQPGPEA</sequence>
<keyword evidence="1" id="KW-0812">Transmembrane</keyword>
<evidence type="ECO:0000313" key="3">
    <source>
        <dbReference type="Proteomes" id="UP000295023"/>
    </source>
</evidence>